<dbReference type="SUPFAM" id="SSF51735">
    <property type="entry name" value="NAD(P)-binding Rossmann-fold domains"/>
    <property type="match status" value="1"/>
</dbReference>
<gene>
    <name evidence="4" type="ORF">METZ01_LOCUS343872</name>
</gene>
<dbReference type="Pfam" id="PF08240">
    <property type="entry name" value="ADH_N"/>
    <property type="match status" value="1"/>
</dbReference>
<dbReference type="SMART" id="SM00829">
    <property type="entry name" value="PKS_ER"/>
    <property type="match status" value="1"/>
</dbReference>
<evidence type="ECO:0000313" key="4">
    <source>
        <dbReference type="EMBL" id="SVC91018.1"/>
    </source>
</evidence>
<dbReference type="PANTHER" id="PTHR48106:SF18">
    <property type="entry name" value="QUINONE OXIDOREDUCTASE PIG3"/>
    <property type="match status" value="1"/>
</dbReference>
<evidence type="ECO:0000259" key="3">
    <source>
        <dbReference type="SMART" id="SM00829"/>
    </source>
</evidence>
<dbReference type="Pfam" id="PF00107">
    <property type="entry name" value="ADH_zinc_N"/>
    <property type="match status" value="1"/>
</dbReference>
<dbReference type="InterPro" id="IPR013154">
    <property type="entry name" value="ADH-like_N"/>
</dbReference>
<keyword evidence="2" id="KW-0560">Oxidoreductase</keyword>
<dbReference type="Gene3D" id="3.90.180.10">
    <property type="entry name" value="Medium-chain alcohol dehydrogenases, catalytic domain"/>
    <property type="match status" value="1"/>
</dbReference>
<dbReference type="InterPro" id="IPR020843">
    <property type="entry name" value="ER"/>
</dbReference>
<protein>
    <recommendedName>
        <fullName evidence="3">Enoyl reductase (ER) domain-containing protein</fullName>
    </recommendedName>
</protein>
<dbReference type="EMBL" id="UINC01118115">
    <property type="protein sequence ID" value="SVC91018.1"/>
    <property type="molecule type" value="Genomic_DNA"/>
</dbReference>
<accession>A0A382R1R3</accession>
<organism evidence="4">
    <name type="scientific">marine metagenome</name>
    <dbReference type="NCBI Taxonomy" id="408172"/>
    <lineage>
        <taxon>unclassified sequences</taxon>
        <taxon>metagenomes</taxon>
        <taxon>ecological metagenomes</taxon>
    </lineage>
</organism>
<dbReference type="InterPro" id="IPR014189">
    <property type="entry name" value="Quinone_OxRdtase_PIG3"/>
</dbReference>
<feature type="domain" description="Enoyl reductase (ER)" evidence="3">
    <location>
        <begin position="10"/>
        <end position="311"/>
    </location>
</feature>
<feature type="non-terminal residue" evidence="4">
    <location>
        <position position="311"/>
    </location>
</feature>
<dbReference type="NCBIfam" id="TIGR02824">
    <property type="entry name" value="quinone_pig3"/>
    <property type="match status" value="1"/>
</dbReference>
<dbReference type="CDD" id="cd05276">
    <property type="entry name" value="p53_inducible_oxidoreductase"/>
    <property type="match status" value="1"/>
</dbReference>
<dbReference type="InterPro" id="IPR011032">
    <property type="entry name" value="GroES-like_sf"/>
</dbReference>
<evidence type="ECO:0000256" key="1">
    <source>
        <dbReference type="ARBA" id="ARBA00022857"/>
    </source>
</evidence>
<dbReference type="GO" id="GO:0016651">
    <property type="term" value="F:oxidoreductase activity, acting on NAD(P)H"/>
    <property type="evidence" value="ECO:0007669"/>
    <property type="project" value="TreeGrafter"/>
</dbReference>
<dbReference type="AlphaFoldDB" id="A0A382R1R3"/>
<dbReference type="InterPro" id="IPR013149">
    <property type="entry name" value="ADH-like_C"/>
</dbReference>
<name>A0A382R1R3_9ZZZZ</name>
<evidence type="ECO:0000256" key="2">
    <source>
        <dbReference type="ARBA" id="ARBA00023002"/>
    </source>
</evidence>
<reference evidence="4" key="1">
    <citation type="submission" date="2018-05" db="EMBL/GenBank/DDBJ databases">
        <authorList>
            <person name="Lanie J.A."/>
            <person name="Ng W.-L."/>
            <person name="Kazmierczak K.M."/>
            <person name="Andrzejewski T.M."/>
            <person name="Davidsen T.M."/>
            <person name="Wayne K.J."/>
            <person name="Tettelin H."/>
            <person name="Glass J.I."/>
            <person name="Rusch D."/>
            <person name="Podicherti R."/>
            <person name="Tsui H.-C.T."/>
            <person name="Winkler M.E."/>
        </authorList>
    </citation>
    <scope>NUCLEOTIDE SEQUENCE</scope>
</reference>
<dbReference type="GO" id="GO:0070402">
    <property type="term" value="F:NADPH binding"/>
    <property type="evidence" value="ECO:0007669"/>
    <property type="project" value="TreeGrafter"/>
</dbReference>
<dbReference type="PANTHER" id="PTHR48106">
    <property type="entry name" value="QUINONE OXIDOREDUCTASE PIG3-RELATED"/>
    <property type="match status" value="1"/>
</dbReference>
<keyword evidence="1" id="KW-0521">NADP</keyword>
<sequence length="311" mass="33699">MKAIIKIGDGGPEVLKLDEVETPKPKSTQLLINVKSTALNRADILQRKGLYPPPAGESEILGLELSGVVEEKGAAVTGFELGDRVFGLVGGGGYAEYAIIDYQMAMHIPDDWSFEKATAVPEVFFTANETLFKLGCLSSDESVLIHAGGSGVGTAGIQMADNVGAKVFITAGSNEKIEKAKMLGCTEGINYKTHDFAESIKNLTEGKGVDVVQDFIGRPYLEKNCSILKPNGRLLIVGLMGGPNAEIDLGIILRKRLQIFGSIMRPLELKEKISITQRFVDRWLPLLQTGVINPVIDTIMPLEKADEAHRY</sequence>
<proteinExistence type="predicted"/>
<dbReference type="SUPFAM" id="SSF50129">
    <property type="entry name" value="GroES-like"/>
    <property type="match status" value="1"/>
</dbReference>
<dbReference type="Gene3D" id="3.40.50.720">
    <property type="entry name" value="NAD(P)-binding Rossmann-like Domain"/>
    <property type="match status" value="1"/>
</dbReference>
<dbReference type="InterPro" id="IPR036291">
    <property type="entry name" value="NAD(P)-bd_dom_sf"/>
</dbReference>